<proteinExistence type="predicted"/>
<keyword evidence="2" id="KW-1185">Reference proteome</keyword>
<dbReference type="EMBL" id="CP003363">
    <property type="protein sequence ID" value="AGB50676.1"/>
    <property type="molecule type" value="Genomic_DNA"/>
</dbReference>
<gene>
    <name evidence="1" type="ordered locus">Metho_2537</name>
</gene>
<dbReference type="KEGG" id="mhz:Metho_2537"/>
<accession>L0KZZ4</accession>
<dbReference type="AlphaFoldDB" id="L0KZZ4"/>
<organism evidence="1 2">
    <name type="scientific">Methanomethylovorans hollandica (strain DSM 15978 / NBRC 107637 / DMS1)</name>
    <dbReference type="NCBI Taxonomy" id="867904"/>
    <lineage>
        <taxon>Archaea</taxon>
        <taxon>Methanobacteriati</taxon>
        <taxon>Methanobacteriota</taxon>
        <taxon>Stenosarchaea group</taxon>
        <taxon>Methanomicrobia</taxon>
        <taxon>Methanosarcinales</taxon>
        <taxon>Methanosarcinaceae</taxon>
        <taxon>Methanomethylovorans</taxon>
    </lineage>
</organism>
<dbReference type="HOGENOM" id="CLU_051302_0_0_2"/>
<protein>
    <submittedName>
        <fullName evidence="1">Uncharacterized protein</fullName>
    </submittedName>
</protein>
<sequence length="428" mass="49062">MARSSLRNRMYGYEFSGLEHHLLFGKENIDLEKDNAVLVKDHMGFAKKMHNLPNTFQLNPSPFYNMDTNHYYVFVKPPFPDEKTIVKATVTETEKMVDGYPPDISYIYLHYVASWIKVDPKKITQRQMLDQEEFISYFTGGVKGDVSAIETLGNVLSICSVSSPQYLDFECGGMNTAIFGKKKDWNAYKRKFSVIPTELLSPKSDIRYQFIDKPINVPTKSKAEINIAVHNPENMPIQLPIQISSKKNDIELMPLNTYKEDMDYLSPLVTGRILDSLIFQPKITKSLEKTVDNAFYDLINELRSSTGISYNQDIGSVVPKLSMAIARTKLTEKTTKDEIRTSVDTWIDMFHYTITDTTKASKERKLSTDAQVLHGEMLNGFITDTKMSIDDIREITKLNEQRFLDALRELHQRGLVIMYSGNRVHLMA</sequence>
<reference evidence="2" key="1">
    <citation type="submission" date="2012-02" db="EMBL/GenBank/DDBJ databases">
        <title>Complete sequence of plasmid of Methanomethylovorans hollandica DSM 15978.</title>
        <authorList>
            <person name="Lucas S."/>
            <person name="Copeland A."/>
            <person name="Lapidus A."/>
            <person name="Glavina del Rio T."/>
            <person name="Dalin E."/>
            <person name="Tice H."/>
            <person name="Bruce D."/>
            <person name="Goodwin L."/>
            <person name="Pitluck S."/>
            <person name="Peters L."/>
            <person name="Mikhailova N."/>
            <person name="Held B."/>
            <person name="Kyrpides N."/>
            <person name="Mavromatis K."/>
            <person name="Ivanova N."/>
            <person name="Brettin T."/>
            <person name="Detter J.C."/>
            <person name="Han C."/>
            <person name="Larimer F."/>
            <person name="Land M."/>
            <person name="Hauser L."/>
            <person name="Markowitz V."/>
            <person name="Cheng J.-F."/>
            <person name="Hugenholtz P."/>
            <person name="Woyke T."/>
            <person name="Wu D."/>
            <person name="Spring S."/>
            <person name="Schroeder M."/>
            <person name="Brambilla E."/>
            <person name="Klenk H.-P."/>
            <person name="Eisen J.A."/>
        </authorList>
    </citation>
    <scope>NUCLEOTIDE SEQUENCE [LARGE SCALE GENOMIC DNA]</scope>
    <source>
        <strain evidence="2">DSM 15978 / NBRC 107637 / DMS1</strain>
        <plasmid evidence="2">Plasmid pMETHO01</plasmid>
    </source>
</reference>
<evidence type="ECO:0000313" key="2">
    <source>
        <dbReference type="Proteomes" id="UP000010866"/>
    </source>
</evidence>
<dbReference type="Proteomes" id="UP000010866">
    <property type="component" value="Plasmid pMETHO01"/>
</dbReference>
<keyword evidence="1" id="KW-0614">Plasmid</keyword>
<evidence type="ECO:0000313" key="1">
    <source>
        <dbReference type="EMBL" id="AGB50676.1"/>
    </source>
</evidence>
<geneLocation type="plasmid" evidence="1 2">
    <name>pMETHO01</name>
</geneLocation>
<name>L0KZZ4_METHD</name>